<dbReference type="Pfam" id="PF13274">
    <property type="entry name" value="SocA_Panacea"/>
    <property type="match status" value="1"/>
</dbReference>
<sequence length="169" mass="19213">MAYLPSKAVANEILNHSEAFDGFTPFQIQKLTYLAHGFYYALYGQPLINETVEAWKYGPVIPTLYHEFKEWGGNPIKRFALDFVPATGWFSKPEIPATPNYNGAKSVIDQVVNQYGHLSTTQLYNLTHEPGGPWDRAYEEGIYGKDIPNELIRDHFANWVNDANQSRAV</sequence>
<gene>
    <name evidence="2" type="ORF">J3U88_13605</name>
</gene>
<dbReference type="EMBL" id="JAFREP010000012">
    <property type="protein sequence ID" value="MBO1319505.1"/>
    <property type="molecule type" value="Genomic_DNA"/>
</dbReference>
<dbReference type="InterPro" id="IPR025272">
    <property type="entry name" value="SocA_Panacea"/>
</dbReference>
<evidence type="ECO:0000313" key="2">
    <source>
        <dbReference type="EMBL" id="MBO1319505.1"/>
    </source>
</evidence>
<organism evidence="2 3">
    <name type="scientific">Acanthopleuribacter pedis</name>
    <dbReference type="NCBI Taxonomy" id="442870"/>
    <lineage>
        <taxon>Bacteria</taxon>
        <taxon>Pseudomonadati</taxon>
        <taxon>Acidobacteriota</taxon>
        <taxon>Holophagae</taxon>
        <taxon>Acanthopleuribacterales</taxon>
        <taxon>Acanthopleuribacteraceae</taxon>
        <taxon>Acanthopleuribacter</taxon>
    </lineage>
</organism>
<accession>A0A8J7QG98</accession>
<evidence type="ECO:0000313" key="3">
    <source>
        <dbReference type="Proteomes" id="UP000664417"/>
    </source>
</evidence>
<protein>
    <submittedName>
        <fullName evidence="2">DUF4065 domain-containing protein</fullName>
    </submittedName>
</protein>
<evidence type="ECO:0000259" key="1">
    <source>
        <dbReference type="Pfam" id="PF13274"/>
    </source>
</evidence>
<proteinExistence type="predicted"/>
<name>A0A8J7QG98_9BACT</name>
<reference evidence="2" key="1">
    <citation type="submission" date="2021-03" db="EMBL/GenBank/DDBJ databases">
        <authorList>
            <person name="Wang G."/>
        </authorList>
    </citation>
    <scope>NUCLEOTIDE SEQUENCE</scope>
    <source>
        <strain evidence="2">KCTC 12899</strain>
    </source>
</reference>
<dbReference type="Proteomes" id="UP000664417">
    <property type="component" value="Unassembled WGS sequence"/>
</dbReference>
<keyword evidence="3" id="KW-1185">Reference proteome</keyword>
<comment type="caution">
    <text evidence="2">The sequence shown here is derived from an EMBL/GenBank/DDBJ whole genome shotgun (WGS) entry which is preliminary data.</text>
</comment>
<feature type="domain" description="Antitoxin SocA-like Panacea" evidence="1">
    <location>
        <begin position="28"/>
        <end position="134"/>
    </location>
</feature>
<dbReference type="AlphaFoldDB" id="A0A8J7QG98"/>
<dbReference type="RefSeq" id="WP_207859388.1">
    <property type="nucleotide sequence ID" value="NZ_JAFREP010000012.1"/>
</dbReference>